<evidence type="ECO:0000259" key="1">
    <source>
        <dbReference type="PROSITE" id="PS50041"/>
    </source>
</evidence>
<organism evidence="2 3">
    <name type="scientific">Panagrolaimus davidi</name>
    <dbReference type="NCBI Taxonomy" id="227884"/>
    <lineage>
        <taxon>Eukaryota</taxon>
        <taxon>Metazoa</taxon>
        <taxon>Ecdysozoa</taxon>
        <taxon>Nematoda</taxon>
        <taxon>Chromadorea</taxon>
        <taxon>Rhabditida</taxon>
        <taxon>Tylenchina</taxon>
        <taxon>Panagrolaimomorpha</taxon>
        <taxon>Panagrolaimoidea</taxon>
        <taxon>Panagrolaimidae</taxon>
        <taxon>Panagrolaimus</taxon>
    </lineage>
</organism>
<evidence type="ECO:0000313" key="3">
    <source>
        <dbReference type="WBParaSite" id="PDA_v2.g21534.t1"/>
    </source>
</evidence>
<dbReference type="Proteomes" id="UP000887578">
    <property type="component" value="Unplaced"/>
</dbReference>
<dbReference type="PANTHER" id="PTHR22803">
    <property type="entry name" value="MANNOSE, PHOSPHOLIPASE, LECTIN RECEPTOR RELATED"/>
    <property type="match status" value="1"/>
</dbReference>
<proteinExistence type="predicted"/>
<dbReference type="SMART" id="SM00034">
    <property type="entry name" value="CLECT"/>
    <property type="match status" value="2"/>
</dbReference>
<dbReference type="CDD" id="cd00037">
    <property type="entry name" value="CLECT"/>
    <property type="match status" value="1"/>
</dbReference>
<dbReference type="AlphaFoldDB" id="A0A914PTJ3"/>
<name>A0A914PTJ3_9BILA</name>
<dbReference type="SUPFAM" id="SSF56436">
    <property type="entry name" value="C-type lectin-like"/>
    <property type="match status" value="2"/>
</dbReference>
<dbReference type="InterPro" id="IPR016186">
    <property type="entry name" value="C-type_lectin-like/link_sf"/>
</dbReference>
<dbReference type="InterPro" id="IPR001304">
    <property type="entry name" value="C-type_lectin-like"/>
</dbReference>
<dbReference type="InterPro" id="IPR016187">
    <property type="entry name" value="CTDL_fold"/>
</dbReference>
<dbReference type="PROSITE" id="PS50041">
    <property type="entry name" value="C_TYPE_LECTIN_2"/>
    <property type="match status" value="2"/>
</dbReference>
<dbReference type="InterPro" id="IPR050111">
    <property type="entry name" value="C-type_lectin/snaclec_domain"/>
</dbReference>
<feature type="domain" description="C-type lectin" evidence="1">
    <location>
        <begin position="168"/>
        <end position="274"/>
    </location>
</feature>
<dbReference type="WBParaSite" id="PDA_v2.g21534.t1">
    <property type="protein sequence ID" value="PDA_v2.g21534.t1"/>
    <property type="gene ID" value="PDA_v2.g21534"/>
</dbReference>
<sequence>MAVFGGCPKGSVERGTKCYHFFIDPLPFVKAEQACNGLDGHLASVDDGYTNAFLAQQTKLEFKDDTSIDFWIGATALIRANNWSWTDGSNFTFSKFRTGNIDSTKNCVTLSLTDGIWNTLDCSSLKAYVCESESDGTPMNTIETVLNPSITPISYRLPCPRGWTFYERLSDCYLLTPKSNWSTAEDFCIKHSSHLTSIHTLEQIQYIFHLDDDNKWIGLYKFSNDKTVEWKWANNALTNFLFWGNQGISTCAFLDSVRIRSDLGCSTELRGVCQRAAFS</sequence>
<reference evidence="3" key="1">
    <citation type="submission" date="2022-11" db="UniProtKB">
        <authorList>
            <consortium name="WormBaseParasite"/>
        </authorList>
    </citation>
    <scope>IDENTIFICATION</scope>
</reference>
<feature type="domain" description="C-type lectin" evidence="1">
    <location>
        <begin position="14"/>
        <end position="131"/>
    </location>
</feature>
<accession>A0A914PTJ3</accession>
<evidence type="ECO:0000313" key="2">
    <source>
        <dbReference type="Proteomes" id="UP000887578"/>
    </source>
</evidence>
<dbReference type="Gene3D" id="3.10.100.10">
    <property type="entry name" value="Mannose-Binding Protein A, subunit A"/>
    <property type="match status" value="2"/>
</dbReference>
<keyword evidence="2" id="KW-1185">Reference proteome</keyword>
<protein>
    <submittedName>
        <fullName evidence="3">C-type lectin domain-containing protein</fullName>
    </submittedName>
</protein>
<dbReference type="Pfam" id="PF00059">
    <property type="entry name" value="Lectin_C"/>
    <property type="match status" value="2"/>
</dbReference>